<protein>
    <recommendedName>
        <fullName evidence="5">MATE family efflux transporter</fullName>
    </recommendedName>
</protein>
<feature type="transmembrane region" description="Helical" evidence="2">
    <location>
        <begin position="192"/>
        <end position="213"/>
    </location>
</feature>
<feature type="transmembrane region" description="Helical" evidence="2">
    <location>
        <begin position="9"/>
        <end position="30"/>
    </location>
</feature>
<feature type="transmembrane region" description="Helical" evidence="2">
    <location>
        <begin position="86"/>
        <end position="108"/>
    </location>
</feature>
<feature type="transmembrane region" description="Helical" evidence="2">
    <location>
        <begin position="128"/>
        <end position="146"/>
    </location>
</feature>
<sequence length="343" mass="37197">MGEQPIGKLLMKFSLPAVIAMIVNATYNIVDTVFVGRLGYEAIAALTVVWPIQLLSMALSVGIGVGANSLISRLLGAGARREANRAAGQAILLGISSGAVLMLVILIWTDPILRLLGASTEILPLSRAYIRIIIWGGVLVFLPMILNNLVRAQGNPTLPMAIMVISAFSNIALDPILIFGLGPFPAMGVRGAAIATVIARGIVVVTYFIYFIGARLGYRLTFSDFIPAPRIWTRIYAVGAPTVAIQIAPSITFSVANNIAAGFSPVCLPARHRHHSRYFAVDRLQLRCRKIEACQGNHPQSRNYCYLIDNRFHSTISVICTYPCCCVQPRPGIRRDCSQGITH</sequence>
<accession>A0A235BUG0</accession>
<keyword evidence="2" id="KW-0472">Membrane</keyword>
<dbReference type="PANTHER" id="PTHR43298">
    <property type="entry name" value="MULTIDRUG RESISTANCE PROTEIN NORM-RELATED"/>
    <property type="match status" value="1"/>
</dbReference>
<dbReference type="AlphaFoldDB" id="A0A235BUG0"/>
<gene>
    <name evidence="3" type="ORF">CH330_04500</name>
</gene>
<dbReference type="Proteomes" id="UP000215559">
    <property type="component" value="Unassembled WGS sequence"/>
</dbReference>
<dbReference type="PANTHER" id="PTHR43298:SF2">
    <property type="entry name" value="FMN_FAD EXPORTER YEEO-RELATED"/>
    <property type="match status" value="1"/>
</dbReference>
<evidence type="ECO:0008006" key="5">
    <source>
        <dbReference type="Google" id="ProtNLM"/>
    </source>
</evidence>
<keyword evidence="2" id="KW-1133">Transmembrane helix</keyword>
<dbReference type="InterPro" id="IPR050222">
    <property type="entry name" value="MATE_MdtK"/>
</dbReference>
<dbReference type="GO" id="GO:0015297">
    <property type="term" value="F:antiporter activity"/>
    <property type="evidence" value="ECO:0007669"/>
    <property type="project" value="InterPro"/>
</dbReference>
<organism evidence="3 4">
    <name type="scientific">candidate division WOR-3 bacterium JGI_Cruoil_03_51_56</name>
    <dbReference type="NCBI Taxonomy" id="1973747"/>
    <lineage>
        <taxon>Bacteria</taxon>
        <taxon>Bacteria division WOR-3</taxon>
    </lineage>
</organism>
<dbReference type="EMBL" id="NOZP01000081">
    <property type="protein sequence ID" value="OYD15854.1"/>
    <property type="molecule type" value="Genomic_DNA"/>
</dbReference>
<dbReference type="GO" id="GO:0005886">
    <property type="term" value="C:plasma membrane"/>
    <property type="evidence" value="ECO:0007669"/>
    <property type="project" value="TreeGrafter"/>
</dbReference>
<dbReference type="Pfam" id="PF01554">
    <property type="entry name" value="MatE"/>
    <property type="match status" value="1"/>
</dbReference>
<feature type="transmembrane region" description="Helical" evidence="2">
    <location>
        <begin position="158"/>
        <end position="180"/>
    </location>
</feature>
<name>A0A235BUG0_UNCW3</name>
<evidence type="ECO:0000256" key="1">
    <source>
        <dbReference type="ARBA" id="ARBA00022448"/>
    </source>
</evidence>
<keyword evidence="2" id="KW-0812">Transmembrane</keyword>
<dbReference type="GO" id="GO:0042910">
    <property type="term" value="F:xenobiotic transmembrane transporter activity"/>
    <property type="evidence" value="ECO:0007669"/>
    <property type="project" value="InterPro"/>
</dbReference>
<dbReference type="InterPro" id="IPR002528">
    <property type="entry name" value="MATE_fam"/>
</dbReference>
<reference evidence="3 4" key="1">
    <citation type="submission" date="2017-07" db="EMBL/GenBank/DDBJ databases">
        <title>Recovery of genomes from metagenomes via a dereplication, aggregation, and scoring strategy.</title>
        <authorList>
            <person name="Sieber C.M."/>
            <person name="Probst A.J."/>
            <person name="Sharrar A."/>
            <person name="Thomas B.C."/>
            <person name="Hess M."/>
            <person name="Tringe S.G."/>
            <person name="Banfield J.F."/>
        </authorList>
    </citation>
    <scope>NUCLEOTIDE SEQUENCE [LARGE SCALE GENOMIC DNA]</scope>
    <source>
        <strain evidence="3">JGI_Cruoil_03_51_56</strain>
    </source>
</reference>
<proteinExistence type="predicted"/>
<dbReference type="NCBIfam" id="TIGR00797">
    <property type="entry name" value="matE"/>
    <property type="match status" value="1"/>
</dbReference>
<evidence type="ECO:0000313" key="4">
    <source>
        <dbReference type="Proteomes" id="UP000215559"/>
    </source>
</evidence>
<comment type="caution">
    <text evidence="3">The sequence shown here is derived from an EMBL/GenBank/DDBJ whole genome shotgun (WGS) entry which is preliminary data.</text>
</comment>
<evidence type="ECO:0000256" key="2">
    <source>
        <dbReference type="SAM" id="Phobius"/>
    </source>
</evidence>
<evidence type="ECO:0000313" key="3">
    <source>
        <dbReference type="EMBL" id="OYD15854.1"/>
    </source>
</evidence>
<feature type="transmembrane region" description="Helical" evidence="2">
    <location>
        <begin position="42"/>
        <end position="65"/>
    </location>
</feature>
<keyword evidence="1" id="KW-0813">Transport</keyword>